<sequence>MADGNKRRRELAAFGEIWGHQNGSEADGTMVEPPATSSPDPVLPEANADRVTGLVANTDMDAEANADMAHQEIEPNGDTAAGDAVSHAATVLENIPNDGASDAEPSSSMDDGASVAASFEDSGERSYEPDDDEDASDGKAEDIVESDQEEKNMKTFIRRSMVLSYRYRAVRAVSHLSTLMTSTL</sequence>
<dbReference type="AlphaFoldDB" id="A0A329SDE0"/>
<keyword evidence="3" id="KW-1185">Reference proteome</keyword>
<feature type="region of interest" description="Disordered" evidence="1">
    <location>
        <begin position="68"/>
        <end position="152"/>
    </location>
</feature>
<reference evidence="2 3" key="1">
    <citation type="submission" date="2018-01" db="EMBL/GenBank/DDBJ databases">
        <title>Draft genome of the strawberry crown rot pathogen Phytophthora cactorum.</title>
        <authorList>
            <person name="Armitage A.D."/>
            <person name="Lysoe E."/>
            <person name="Nellist C.F."/>
            <person name="Harrison R.J."/>
            <person name="Brurberg M.B."/>
        </authorList>
    </citation>
    <scope>NUCLEOTIDE SEQUENCE [LARGE SCALE GENOMIC DNA]</scope>
    <source>
        <strain evidence="2 3">10300</strain>
    </source>
</reference>
<gene>
    <name evidence="2" type="ORF">PC110_g9673</name>
</gene>
<evidence type="ECO:0000256" key="1">
    <source>
        <dbReference type="SAM" id="MobiDB-lite"/>
    </source>
</evidence>
<dbReference type="EMBL" id="MJFZ01000216">
    <property type="protein sequence ID" value="RAW34016.1"/>
    <property type="molecule type" value="Genomic_DNA"/>
</dbReference>
<proteinExistence type="predicted"/>
<comment type="caution">
    <text evidence="2">The sequence shown here is derived from an EMBL/GenBank/DDBJ whole genome shotgun (WGS) entry which is preliminary data.</text>
</comment>
<organism evidence="2 3">
    <name type="scientific">Phytophthora cactorum</name>
    <dbReference type="NCBI Taxonomy" id="29920"/>
    <lineage>
        <taxon>Eukaryota</taxon>
        <taxon>Sar</taxon>
        <taxon>Stramenopiles</taxon>
        <taxon>Oomycota</taxon>
        <taxon>Peronosporomycetes</taxon>
        <taxon>Peronosporales</taxon>
        <taxon>Peronosporaceae</taxon>
        <taxon>Phytophthora</taxon>
    </lineage>
</organism>
<evidence type="ECO:0000313" key="2">
    <source>
        <dbReference type="EMBL" id="RAW34016.1"/>
    </source>
</evidence>
<accession>A0A329SDE0</accession>
<dbReference type="Proteomes" id="UP000251314">
    <property type="component" value="Unassembled WGS sequence"/>
</dbReference>
<name>A0A329SDE0_9STRA</name>
<evidence type="ECO:0000313" key="3">
    <source>
        <dbReference type="Proteomes" id="UP000251314"/>
    </source>
</evidence>
<feature type="region of interest" description="Disordered" evidence="1">
    <location>
        <begin position="14"/>
        <end position="45"/>
    </location>
</feature>
<dbReference type="VEuPathDB" id="FungiDB:PC110_g9673"/>
<protein>
    <submittedName>
        <fullName evidence="2">Uncharacterized protein</fullName>
    </submittedName>
</protein>